<protein>
    <submittedName>
        <fullName evidence="1">Uncharacterized protein</fullName>
    </submittedName>
</protein>
<proteinExistence type="predicted"/>
<dbReference type="EMBL" id="JBGNUJ010000004">
    <property type="protein sequence ID" value="KAL3960114.1"/>
    <property type="molecule type" value="Genomic_DNA"/>
</dbReference>
<keyword evidence="2" id="KW-1185">Reference proteome</keyword>
<comment type="caution">
    <text evidence="1">The sequence shown here is derived from an EMBL/GenBank/DDBJ whole genome shotgun (WGS) entry which is preliminary data.</text>
</comment>
<dbReference type="Proteomes" id="UP001638806">
    <property type="component" value="Unassembled WGS sequence"/>
</dbReference>
<reference evidence="1" key="1">
    <citation type="submission" date="2024-12" db="EMBL/GenBank/DDBJ databases">
        <title>Comparative genomics and development of molecular markers within Purpureocillium lilacinum and among Purpureocillium species.</title>
        <authorList>
            <person name="Yeh Z.-Y."/>
            <person name="Ni N.-T."/>
            <person name="Lo P.-H."/>
            <person name="Mushyakhwo K."/>
            <person name="Lin C.-F."/>
            <person name="Nai Y.-S."/>
        </authorList>
    </citation>
    <scope>NUCLEOTIDE SEQUENCE</scope>
    <source>
        <strain evidence="1">NCHU-NPUST-175</strain>
    </source>
</reference>
<sequence>MVRLREVPRTATFAWSPGAGKPLLVTGTRAGAVDADFSDESKLELWDLSLDDQGQGLELQPVASITTDAKFYDIAWGPPDSDHPRGIIAGALENGSLDLWDAAKLEAGASDALISQTSKHTGPIKALQCQGELFIYDVNDISNPFRLGNPAARADDIECLAWNRKVSHILATGGQSGFVTVWDLKTKKASLTLNNSRRAVSAIAWDPNNSTKLLTATPDDNTPVILLWDLRNSNAPERTLQGHEQGVLSLSWCSQDSDILLSSGKDNRTLVWNPQTGERLGELPEMTNWIFQAQFNPHNPSLSASASFDGKITIQTLQNTNPDTSKTQADKSLDGEDFFRAAQTQPQGASFTLSKAPKWLERPIGASFGFGGKVVVFKALPSQPGQKRSSKVTISPFSIDSAVSAATEKFQEALATGDLTAICEDRMQEAKTDEEKADWKVMETLVGDNPRGKIIEYLGFKEDELANGTTKEEPANGEKEAEAEAETETEAPGKEHDTSVEKSITKALMLGNFAKASDICLAEDRIADAFLIANCGGQELVDKVQTAYLTKKSGMPSYMRLLGSVIGKNLWDIVYNANLENWKETMAILCTFSDPQEFPDLCEALGDRIGEAGQRKDASFCYLVGSKLEKVVDIWVAELEEEEQAGMKQASDDSTFSVHARSLQNFIEKVTIFRQVTKFQDSEQGKDSDWKLATLYDKYTEYADILAGHGQLEVAQKYLDLLPTKYAAAEIARSRVQMATKKPAAQAAVGRQSATPNVAASRVQPTYGYQPPQASPGPGIPQPSPFVSLSQTHSPVPPPQQQHQYMPPQNPYQPQGGYQPPSRPGIRPWVISLPDGRASSEKLNAVPASPVSGQEDGCLERRACGDQGRAAQTDAQLGSHHFAVPRAADPIWSSVLRRLRTTPEPSAATPKGPAPPRVQSPLAGAPQSFQAPPPRPSSSAANQYAPPPPAGGSPAPHMPQVVPRTASPYNAPPSGAPPSNRSRQPTAPREPIRASANAGHSSGTVCAVSVRGTPKPTFRTSSGTAADRATAHGQRGHSDSAAPKAAAPPSKPKHPSGDRSHIPANAQGLVDILSQDMQRVASKAPATFAPQVKDTQKRLNLLFDHLNNEELVQPATIDQLSELAQAIQSKDYARAQKLQLDIQRDKTEECGNWMVGVKRLISMSKATP</sequence>
<evidence type="ECO:0000313" key="2">
    <source>
        <dbReference type="Proteomes" id="UP001638806"/>
    </source>
</evidence>
<evidence type="ECO:0000313" key="1">
    <source>
        <dbReference type="EMBL" id="KAL3960114.1"/>
    </source>
</evidence>
<gene>
    <name evidence="1" type="ORF">ACCO45_005231</name>
</gene>
<accession>A0ACC4DW63</accession>
<name>A0ACC4DW63_PURLI</name>
<organism evidence="1 2">
    <name type="scientific">Purpureocillium lilacinum</name>
    <name type="common">Paecilomyces lilacinus</name>
    <dbReference type="NCBI Taxonomy" id="33203"/>
    <lineage>
        <taxon>Eukaryota</taxon>
        <taxon>Fungi</taxon>
        <taxon>Dikarya</taxon>
        <taxon>Ascomycota</taxon>
        <taxon>Pezizomycotina</taxon>
        <taxon>Sordariomycetes</taxon>
        <taxon>Hypocreomycetidae</taxon>
        <taxon>Hypocreales</taxon>
        <taxon>Ophiocordycipitaceae</taxon>
        <taxon>Purpureocillium</taxon>
    </lineage>
</organism>